<comment type="caution">
    <text evidence="2">The sequence shown here is derived from an EMBL/GenBank/DDBJ whole genome shotgun (WGS) entry which is preliminary data.</text>
</comment>
<feature type="non-terminal residue" evidence="2">
    <location>
        <position position="1"/>
    </location>
</feature>
<feature type="transmembrane region" description="Helical" evidence="1">
    <location>
        <begin position="488"/>
        <end position="506"/>
    </location>
</feature>
<feature type="transmembrane region" description="Helical" evidence="1">
    <location>
        <begin position="279"/>
        <end position="301"/>
    </location>
</feature>
<gene>
    <name evidence="2" type="ORF">SNEC2469_LOCUS5531</name>
</gene>
<evidence type="ECO:0000313" key="2">
    <source>
        <dbReference type="EMBL" id="CAE7255178.1"/>
    </source>
</evidence>
<feature type="transmembrane region" description="Helical" evidence="1">
    <location>
        <begin position="148"/>
        <end position="166"/>
    </location>
</feature>
<keyword evidence="3" id="KW-1185">Reference proteome</keyword>
<feature type="transmembrane region" description="Helical" evidence="1">
    <location>
        <begin position="107"/>
        <end position="128"/>
    </location>
</feature>
<feature type="transmembrane region" description="Helical" evidence="1">
    <location>
        <begin position="415"/>
        <end position="439"/>
    </location>
</feature>
<dbReference type="Proteomes" id="UP000601435">
    <property type="component" value="Unassembled WGS sequence"/>
</dbReference>
<feature type="transmembrane region" description="Helical" evidence="1">
    <location>
        <begin position="451"/>
        <end position="476"/>
    </location>
</feature>
<sequence>DVDLVEIASGAGELSEGPGDVSTLRDPRHDGRVSEVAILTNMRATRPEIIRAVPARHALRTCGQAFRAKLDRVGHLHKYSRATRCIGEFWSHSWQWKPWMKSTTAQFVINGFAAMVFGLAGAVLTAVLQERGVLPTDHRGWTRLFAGSNWTLLFGALAWYLALIFWPSQRRVFLDIICIDQANSTAKGEALLSIGAILKSSSRMLILWDPTWMVRLWCVFELAGWLHSHKQGTAAKRNLRARPVLMGPMLVTSNLSFLVILLCFEPMLRYIAGLWRRPYVLPLSMLLPFFLALTHVARAFCRQIDDLQQALSTFSTGQTRCGCCDAGHLDENDRPIACDREVLLRCIELWYGDLDSFEEHVRGNVRTALLEQLTSPFFLYWHVVGAASPVMWFYLGHSFWPLMYTQSLLEVVLPIVLHGLTMWLAVIPAVVLLSAMLAYRLRRKRSNFAFDIVFSLMVVLFGGFIALASLAGSFAIQFTGFGRTPEMALNFACNLCVALACCFLFSKARRCALAI</sequence>
<proteinExistence type="predicted"/>
<dbReference type="EMBL" id="CAJNJA010010236">
    <property type="protein sequence ID" value="CAE7255178.1"/>
    <property type="molecule type" value="Genomic_DNA"/>
</dbReference>
<accession>A0A812M4L6</accession>
<protein>
    <submittedName>
        <fullName evidence="2">Uncharacterized protein</fullName>
    </submittedName>
</protein>
<feature type="transmembrane region" description="Helical" evidence="1">
    <location>
        <begin position="377"/>
        <end position="395"/>
    </location>
</feature>
<keyword evidence="1" id="KW-1133">Transmembrane helix</keyword>
<keyword evidence="1" id="KW-0472">Membrane</keyword>
<dbReference type="OrthoDB" id="416086at2759"/>
<feature type="transmembrane region" description="Helical" evidence="1">
    <location>
        <begin position="244"/>
        <end position="267"/>
    </location>
</feature>
<dbReference type="AlphaFoldDB" id="A0A812M4L6"/>
<keyword evidence="1" id="KW-0812">Transmembrane</keyword>
<evidence type="ECO:0000313" key="3">
    <source>
        <dbReference type="Proteomes" id="UP000601435"/>
    </source>
</evidence>
<reference evidence="2" key="1">
    <citation type="submission" date="2021-02" db="EMBL/GenBank/DDBJ databases">
        <authorList>
            <person name="Dougan E. K."/>
            <person name="Rhodes N."/>
            <person name="Thang M."/>
            <person name="Chan C."/>
        </authorList>
    </citation>
    <scope>NUCLEOTIDE SEQUENCE</scope>
</reference>
<organism evidence="2 3">
    <name type="scientific">Symbiodinium necroappetens</name>
    <dbReference type="NCBI Taxonomy" id="1628268"/>
    <lineage>
        <taxon>Eukaryota</taxon>
        <taxon>Sar</taxon>
        <taxon>Alveolata</taxon>
        <taxon>Dinophyceae</taxon>
        <taxon>Suessiales</taxon>
        <taxon>Symbiodiniaceae</taxon>
        <taxon>Symbiodinium</taxon>
    </lineage>
</organism>
<name>A0A812M4L6_9DINO</name>
<evidence type="ECO:0000256" key="1">
    <source>
        <dbReference type="SAM" id="Phobius"/>
    </source>
</evidence>